<dbReference type="SUPFAM" id="SSF55486">
    <property type="entry name" value="Metalloproteases ('zincins'), catalytic domain"/>
    <property type="match status" value="1"/>
</dbReference>
<evidence type="ECO:0000259" key="12">
    <source>
        <dbReference type="Pfam" id="PF07504"/>
    </source>
</evidence>
<reference evidence="15" key="1">
    <citation type="submission" date="2019-01" db="EMBL/GenBank/DDBJ databases">
        <title>Cytophagaceae bacterium strain CAR-16.</title>
        <authorList>
            <person name="Chen W.-M."/>
        </authorList>
    </citation>
    <scope>NUCLEOTIDE SEQUENCE [LARGE SCALE GENOMIC DNA]</scope>
    <source>
        <strain evidence="15">LLJ-11</strain>
    </source>
</reference>
<keyword evidence="7" id="KW-0482">Metalloprotease</keyword>
<evidence type="ECO:0000256" key="4">
    <source>
        <dbReference type="ARBA" id="ARBA00022729"/>
    </source>
</evidence>
<evidence type="ECO:0000313" key="15">
    <source>
        <dbReference type="Proteomes" id="UP000290283"/>
    </source>
</evidence>
<feature type="domain" description="Secretion system C-terminal sorting" evidence="13">
    <location>
        <begin position="931"/>
        <end position="1005"/>
    </location>
</feature>
<dbReference type="GO" id="GO:0006508">
    <property type="term" value="P:proteolysis"/>
    <property type="evidence" value="ECO:0007669"/>
    <property type="project" value="UniProtKB-KW"/>
</dbReference>
<evidence type="ECO:0000313" key="14">
    <source>
        <dbReference type="EMBL" id="RXR19180.1"/>
    </source>
</evidence>
<name>A0A4Q1K2C4_9FLAO</name>
<sequence>MKNKYHLLPILALFSMGTFAQHTAKHETDVPYQKTLKLDQPVSKETAMSQFNKMYNLKAGYTYQTIRTTSDVSGMTHERMQQYFNGIKVEFGTLILHSLNGTVVSVNGELYDASQANLKASLSPDTGLSLAINSVGAQKYLWQDPAQASLMEYSMPKGELVLFSNAITGKVSLAYKYDIYATAPISREDVYVDANSGEILFKNAIIKHATGLISDKQIKSYSDKVEEAVVGKSTNALLTATAATRYSGTKSIETSLDTGLSKYVLNDATRGNGIVTYNSANTNTMPSTHFQDNDNVWTDGNYVAGHASKDNAALDAHWGAMKTFDFWKNTFNRNSFDDANGQIRSYVHYNATNNGTTGWDNAQWTGSVMRYGDGSSFNVLTSVDVIGHEIGHAVCQYTANLVYANQSGAMNEGYSDIWGACIEQYAKFGNLNAGTDTASPGTLGVWKIGEELATNPLRSMSYPLTRNNPDTFLGTRYTDTQDDSGIIPACNTPGSGNDNCGVHNNSGVLNHWFYILTAGKSGTNNASAANGGPDTYNVTGIGMTKSSQIAYYVERDYLTPNAKFSDARTASIAVASALYCASSQEVQSVMNAWYAVNVGTAYVGYANDVALKTISGVSNIACGAPYSASIVFENAGTASISSVSISYNIDGGANTNQTWTGSLANCSTQLYPISISGLTRGTHVLSVTTTITSDGNATNNTKTTVITVNTNGTVNTVNNFNTATDVLVSIDESGTTNNLWQRGTSTKTQLSNTVAGNSPVYATKLAGLYPDATKSYLVSQCYDLSTVTSPMLKFDMAYDLETDWDILYMEYSTDGGATWGQLGTGATANWYSSNRLPNGTDCFNCIGGQWTGEFALTRPVGGGTHGTKRQYSYDLSSFGFGSRTLAPQTNMMFRFVFLSDESATEEGAIIDNFVIEGTLSKEENQFEQFAVYPNPSNGKFNIVLSTTDKVNVQLFDMRGRSVYSKLYNSTGISFNQQIDLSSLSSGVYILNVESNGKKEARRIIIE</sequence>
<dbReference type="Pfam" id="PF01447">
    <property type="entry name" value="Peptidase_M4"/>
    <property type="match status" value="1"/>
</dbReference>
<dbReference type="GO" id="GO:0004222">
    <property type="term" value="F:metalloendopeptidase activity"/>
    <property type="evidence" value="ECO:0007669"/>
    <property type="project" value="InterPro"/>
</dbReference>
<keyword evidence="5" id="KW-0378">Hydrolase</keyword>
<evidence type="ECO:0000256" key="6">
    <source>
        <dbReference type="ARBA" id="ARBA00022833"/>
    </source>
</evidence>
<dbReference type="InterPro" id="IPR050728">
    <property type="entry name" value="Zinc_Metalloprotease_M4"/>
</dbReference>
<keyword evidence="3" id="KW-0479">Metal-binding</keyword>
<dbReference type="PANTHER" id="PTHR33794">
    <property type="entry name" value="BACILLOLYSIN"/>
    <property type="match status" value="1"/>
</dbReference>
<evidence type="ECO:0000256" key="1">
    <source>
        <dbReference type="ARBA" id="ARBA00009388"/>
    </source>
</evidence>
<dbReference type="EMBL" id="SBKO01000002">
    <property type="protein sequence ID" value="RXR19180.1"/>
    <property type="molecule type" value="Genomic_DNA"/>
</dbReference>
<evidence type="ECO:0000259" key="10">
    <source>
        <dbReference type="Pfam" id="PF01447"/>
    </source>
</evidence>
<dbReference type="InterPro" id="IPR001570">
    <property type="entry name" value="Peptidase_M4_C_domain"/>
</dbReference>
<proteinExistence type="inferred from homology"/>
<comment type="caution">
    <text evidence="14">The sequence shown here is derived from an EMBL/GenBank/DDBJ whole genome shotgun (WGS) entry which is preliminary data.</text>
</comment>
<comment type="similarity">
    <text evidence="1">Belongs to the peptidase M4 family.</text>
</comment>
<keyword evidence="4 9" id="KW-0732">Signal</keyword>
<dbReference type="Proteomes" id="UP000290283">
    <property type="component" value="Unassembled WGS sequence"/>
</dbReference>
<keyword evidence="15" id="KW-1185">Reference proteome</keyword>
<dbReference type="InterPro" id="IPR026444">
    <property type="entry name" value="Secre_tail"/>
</dbReference>
<dbReference type="RefSeq" id="WP_129435638.1">
    <property type="nucleotide sequence ID" value="NZ_SBKO01000002.1"/>
</dbReference>
<dbReference type="Gene3D" id="2.60.120.260">
    <property type="entry name" value="Galactose-binding domain-like"/>
    <property type="match status" value="1"/>
</dbReference>
<feature type="active site" description="Proton donor" evidence="8">
    <location>
        <position position="503"/>
    </location>
</feature>
<evidence type="ECO:0000256" key="7">
    <source>
        <dbReference type="ARBA" id="ARBA00023049"/>
    </source>
</evidence>
<dbReference type="InterPro" id="IPR027268">
    <property type="entry name" value="Peptidase_M4/M1_CTD_sf"/>
</dbReference>
<evidence type="ECO:0000256" key="5">
    <source>
        <dbReference type="ARBA" id="ARBA00022801"/>
    </source>
</evidence>
<dbReference type="AlphaFoldDB" id="A0A4Q1K2C4"/>
<evidence type="ECO:0000256" key="9">
    <source>
        <dbReference type="SAM" id="SignalP"/>
    </source>
</evidence>
<feature type="chain" id="PRO_5020886441" evidence="9">
    <location>
        <begin position="21"/>
        <end position="1006"/>
    </location>
</feature>
<accession>A0A4Q1K2C4</accession>
<feature type="domain" description="FTP" evidence="12">
    <location>
        <begin position="63"/>
        <end position="110"/>
    </location>
</feature>
<dbReference type="Pfam" id="PF18962">
    <property type="entry name" value="Por_Secre_tail"/>
    <property type="match status" value="1"/>
</dbReference>
<organism evidence="14 15">
    <name type="scientific">Flavobacterium amnicola</name>
    <dbReference type="NCBI Taxonomy" id="2506422"/>
    <lineage>
        <taxon>Bacteria</taxon>
        <taxon>Pseudomonadati</taxon>
        <taxon>Bacteroidota</taxon>
        <taxon>Flavobacteriia</taxon>
        <taxon>Flavobacteriales</taxon>
        <taxon>Flavobacteriaceae</taxon>
        <taxon>Flavobacterium</taxon>
    </lineage>
</organism>
<dbReference type="Pfam" id="PF07504">
    <property type="entry name" value="FTP"/>
    <property type="match status" value="1"/>
</dbReference>
<dbReference type="PRINTS" id="PR00730">
    <property type="entry name" value="THERMOLYSIN"/>
</dbReference>
<feature type="domain" description="Peptidase M4 C-terminal" evidence="11">
    <location>
        <begin position="399"/>
        <end position="598"/>
    </location>
</feature>
<dbReference type="InterPro" id="IPR023612">
    <property type="entry name" value="Peptidase_M4"/>
</dbReference>
<dbReference type="InterPro" id="IPR011096">
    <property type="entry name" value="FTP_domain"/>
</dbReference>
<feature type="signal peptide" evidence="9">
    <location>
        <begin position="1"/>
        <end position="20"/>
    </location>
</feature>
<keyword evidence="6" id="KW-0862">Zinc</keyword>
<dbReference type="NCBIfam" id="TIGR04183">
    <property type="entry name" value="Por_Secre_tail"/>
    <property type="match status" value="1"/>
</dbReference>
<dbReference type="PANTHER" id="PTHR33794:SF1">
    <property type="entry name" value="BACILLOLYSIN"/>
    <property type="match status" value="1"/>
</dbReference>
<dbReference type="InterPro" id="IPR013856">
    <property type="entry name" value="Peptidase_M4_domain"/>
</dbReference>
<evidence type="ECO:0000259" key="13">
    <source>
        <dbReference type="Pfam" id="PF18962"/>
    </source>
</evidence>
<dbReference type="GO" id="GO:0046872">
    <property type="term" value="F:metal ion binding"/>
    <property type="evidence" value="ECO:0007669"/>
    <property type="project" value="UniProtKB-KW"/>
</dbReference>
<dbReference type="Pfam" id="PF02868">
    <property type="entry name" value="Peptidase_M4_C"/>
    <property type="match status" value="1"/>
</dbReference>
<dbReference type="Gene3D" id="1.10.390.10">
    <property type="entry name" value="Neutral Protease Domain 2"/>
    <property type="match status" value="1"/>
</dbReference>
<keyword evidence="2" id="KW-0645">Protease</keyword>
<dbReference type="Gene3D" id="3.10.170.10">
    <property type="match status" value="1"/>
</dbReference>
<evidence type="ECO:0000256" key="8">
    <source>
        <dbReference type="PIRSR" id="PIRSR623612-1"/>
    </source>
</evidence>
<evidence type="ECO:0000259" key="11">
    <source>
        <dbReference type="Pfam" id="PF02868"/>
    </source>
</evidence>
<dbReference type="OrthoDB" id="291295at2"/>
<gene>
    <name evidence="14" type="ORF">EQG63_06960</name>
</gene>
<evidence type="ECO:0000256" key="3">
    <source>
        <dbReference type="ARBA" id="ARBA00022723"/>
    </source>
</evidence>
<feature type="active site" evidence="8">
    <location>
        <position position="389"/>
    </location>
</feature>
<feature type="domain" description="Peptidase M4" evidence="10">
    <location>
        <begin position="240"/>
        <end position="395"/>
    </location>
</feature>
<dbReference type="CDD" id="cd09597">
    <property type="entry name" value="M4_TLP"/>
    <property type="match status" value="1"/>
</dbReference>
<protein>
    <submittedName>
        <fullName evidence="14">T9SS type A sorting domain-containing protein</fullName>
    </submittedName>
</protein>
<dbReference type="Gene3D" id="3.10.450.490">
    <property type="match status" value="1"/>
</dbReference>
<evidence type="ECO:0000256" key="2">
    <source>
        <dbReference type="ARBA" id="ARBA00022670"/>
    </source>
</evidence>